<keyword evidence="5" id="KW-1185">Reference proteome</keyword>
<protein>
    <recommendedName>
        <fullName evidence="3">C2H2-type domain-containing protein</fullName>
    </recommendedName>
</protein>
<evidence type="ECO:0000259" key="3">
    <source>
        <dbReference type="PROSITE" id="PS50157"/>
    </source>
</evidence>
<evidence type="ECO:0000256" key="1">
    <source>
        <dbReference type="PROSITE-ProRule" id="PRU00042"/>
    </source>
</evidence>
<keyword evidence="1" id="KW-0862">Zinc</keyword>
<feature type="compositionally biased region" description="Basic residues" evidence="2">
    <location>
        <begin position="158"/>
        <end position="167"/>
    </location>
</feature>
<dbReference type="PROSITE" id="PS00028">
    <property type="entry name" value="ZINC_FINGER_C2H2_1"/>
    <property type="match status" value="1"/>
</dbReference>
<accession>A0A177DG83</accession>
<sequence length="560" mass="62002">MSTSTYPKYDLQPASVEHFSVACQPAPWSQINTRLEYDEFVEYRTEELSPERHAHVAYGNNIPSRPKESTDGSLLLRNTRPDPYTSLPRAPPVLSPAPTSSGADVVRCTQCHVAFTGAYAKGNLGRHLRHKHALVREVIYRCTVSGCDKTFARKDAKLKHARKHHPGLHSDPIKRKQGNGAVIVGSPRKVSGGSTPRRRSDNRSPRINHSSELQIVGPQARKTYATKSIYSRGQDLHRIGHTYQTVIAAISADCIEPQPSQFADYNGLPAASTDWETCFSLQHLQPPSTEYKYGRTSAPTTFTGYHSSTGMSTQLSNQSFDTSPSPYSNPIPTRSSIIHDMEEPIIHSPLTSPCSHRPIALQYEASPYTTPHDTLLSQESLPEDYFQAVPRSDASIDLSYIDPVLFQQPLEWAHLLDEDLGPMELAHVQFLRLTPVSHHSPCTLPPPCAYLLLRLASARVLVADCQRRDTSQASTTNQTIHTTSIVTSFEVLMTRQGRIAGLPVHLLNVVRRGTTYPACIWNDQNLGAESSPVWLSLLRVASKPAHYVLGLTISGLAILM</sequence>
<reference evidence="4 5" key="1">
    <citation type="submission" date="2016-05" db="EMBL/GenBank/DDBJ databases">
        <title>Comparative analysis of secretome profiles of manganese(II)-oxidizing ascomycete fungi.</title>
        <authorList>
            <consortium name="DOE Joint Genome Institute"/>
            <person name="Zeiner C.A."/>
            <person name="Purvine S.O."/>
            <person name="Zink E.M."/>
            <person name="Wu S."/>
            <person name="Pasa-Tolic L."/>
            <person name="Chaput D.L."/>
            <person name="Haridas S."/>
            <person name="Grigoriev I.V."/>
            <person name="Santelli C.M."/>
            <person name="Hansel C.M."/>
        </authorList>
    </citation>
    <scope>NUCLEOTIDE SEQUENCE [LARGE SCALE GENOMIC DNA]</scope>
    <source>
        <strain evidence="4 5">SRC1lrK2f</strain>
    </source>
</reference>
<dbReference type="Gene3D" id="3.30.160.60">
    <property type="entry name" value="Classic Zinc Finger"/>
    <property type="match status" value="1"/>
</dbReference>
<dbReference type="SMART" id="SM00355">
    <property type="entry name" value="ZnF_C2H2"/>
    <property type="match status" value="2"/>
</dbReference>
<dbReference type="PROSITE" id="PS50157">
    <property type="entry name" value="ZINC_FINGER_C2H2_2"/>
    <property type="match status" value="1"/>
</dbReference>
<dbReference type="KEGG" id="aalt:CC77DRAFT_1010658"/>
<proteinExistence type="predicted"/>
<feature type="region of interest" description="Disordered" evidence="2">
    <location>
        <begin position="158"/>
        <end position="212"/>
    </location>
</feature>
<dbReference type="AlphaFoldDB" id="A0A177DG83"/>
<evidence type="ECO:0000256" key="2">
    <source>
        <dbReference type="SAM" id="MobiDB-lite"/>
    </source>
</evidence>
<evidence type="ECO:0000313" key="4">
    <source>
        <dbReference type="EMBL" id="OAG18755.1"/>
    </source>
</evidence>
<evidence type="ECO:0000313" key="5">
    <source>
        <dbReference type="Proteomes" id="UP000077248"/>
    </source>
</evidence>
<dbReference type="RefSeq" id="XP_018384176.1">
    <property type="nucleotide sequence ID" value="XM_018523663.1"/>
</dbReference>
<dbReference type="InterPro" id="IPR036236">
    <property type="entry name" value="Znf_C2H2_sf"/>
</dbReference>
<dbReference type="EMBL" id="KV441483">
    <property type="protein sequence ID" value="OAG18755.1"/>
    <property type="molecule type" value="Genomic_DNA"/>
</dbReference>
<dbReference type="Proteomes" id="UP000077248">
    <property type="component" value="Unassembled WGS sequence"/>
</dbReference>
<dbReference type="GeneID" id="29109257"/>
<dbReference type="InterPro" id="IPR013087">
    <property type="entry name" value="Znf_C2H2_type"/>
</dbReference>
<organism evidence="4 5">
    <name type="scientific">Alternaria alternata</name>
    <name type="common">Alternaria rot fungus</name>
    <name type="synonym">Torula alternata</name>
    <dbReference type="NCBI Taxonomy" id="5599"/>
    <lineage>
        <taxon>Eukaryota</taxon>
        <taxon>Fungi</taxon>
        <taxon>Dikarya</taxon>
        <taxon>Ascomycota</taxon>
        <taxon>Pezizomycotina</taxon>
        <taxon>Dothideomycetes</taxon>
        <taxon>Pleosporomycetidae</taxon>
        <taxon>Pleosporales</taxon>
        <taxon>Pleosporineae</taxon>
        <taxon>Pleosporaceae</taxon>
        <taxon>Alternaria</taxon>
        <taxon>Alternaria sect. Alternaria</taxon>
        <taxon>Alternaria alternata complex</taxon>
    </lineage>
</organism>
<keyword evidence="1" id="KW-0479">Metal-binding</keyword>
<name>A0A177DG83_ALTAL</name>
<keyword evidence="1" id="KW-0863">Zinc-finger</keyword>
<dbReference type="VEuPathDB" id="FungiDB:CC77DRAFT_1010658"/>
<dbReference type="GO" id="GO:0008270">
    <property type="term" value="F:zinc ion binding"/>
    <property type="evidence" value="ECO:0007669"/>
    <property type="project" value="UniProtKB-KW"/>
</dbReference>
<feature type="region of interest" description="Disordered" evidence="2">
    <location>
        <begin position="80"/>
        <end position="101"/>
    </location>
</feature>
<feature type="region of interest" description="Disordered" evidence="2">
    <location>
        <begin position="308"/>
        <end position="329"/>
    </location>
</feature>
<dbReference type="SUPFAM" id="SSF57667">
    <property type="entry name" value="beta-beta-alpha zinc fingers"/>
    <property type="match status" value="1"/>
</dbReference>
<gene>
    <name evidence="4" type="ORF">CC77DRAFT_1010658</name>
</gene>
<feature type="domain" description="C2H2-type" evidence="3">
    <location>
        <begin position="140"/>
        <end position="170"/>
    </location>
</feature>